<feature type="compositionally biased region" description="Polar residues" evidence="1">
    <location>
        <begin position="22"/>
        <end position="40"/>
    </location>
</feature>
<feature type="region of interest" description="Disordered" evidence="1">
    <location>
        <begin position="1"/>
        <end position="40"/>
    </location>
</feature>
<reference evidence="2 3" key="1">
    <citation type="journal article" date="2018" name="IMA Fungus">
        <title>IMA Genome-F 9: Draft genome sequence of Annulohypoxylon stygium, Aspergillus mulundensis, Berkeleyomyces basicola (syn. Thielaviopsis basicola), Ceratocystis smalleyi, two Cercospora beticola strains, Coleophoma cylindrospora, Fusarium fracticaudum, Phialophora cf. hyalina, and Morchella septimelata.</title>
        <authorList>
            <person name="Wingfield B.D."/>
            <person name="Bills G.F."/>
            <person name="Dong Y."/>
            <person name="Huang W."/>
            <person name="Nel W.J."/>
            <person name="Swalarsk-Parry B.S."/>
            <person name="Vaghefi N."/>
            <person name="Wilken P.M."/>
            <person name="An Z."/>
            <person name="de Beer Z.W."/>
            <person name="De Vos L."/>
            <person name="Chen L."/>
            <person name="Duong T.A."/>
            <person name="Gao Y."/>
            <person name="Hammerbacher A."/>
            <person name="Kikkert J.R."/>
            <person name="Li Y."/>
            <person name="Li H."/>
            <person name="Li K."/>
            <person name="Li Q."/>
            <person name="Liu X."/>
            <person name="Ma X."/>
            <person name="Naidoo K."/>
            <person name="Pethybridge S.J."/>
            <person name="Sun J."/>
            <person name="Steenkamp E.T."/>
            <person name="van der Nest M.A."/>
            <person name="van Wyk S."/>
            <person name="Wingfield M.J."/>
            <person name="Xiong C."/>
            <person name="Yue Q."/>
            <person name="Zhang X."/>
        </authorList>
    </citation>
    <scope>NUCLEOTIDE SEQUENCE [LARGE SCALE GENOMIC DNA]</scope>
    <source>
        <strain evidence="2 3">BP 5553</strain>
    </source>
</reference>
<feature type="region of interest" description="Disordered" evidence="1">
    <location>
        <begin position="91"/>
        <end position="145"/>
    </location>
</feature>
<feature type="compositionally biased region" description="Polar residues" evidence="1">
    <location>
        <begin position="109"/>
        <end position="126"/>
    </location>
</feature>
<sequence>MAGAASHNSSTGRRNMLESPPVFTQTTAYHNSPSPQSPNWGITNRGWVELNLELAIRSTAHPGPGTTGSSSMAPMPGSSHWSNIFDPSAAEFTPLQPAPLEGESLESPADSSVIPQSESPTGTEQSPACVCSPEQREEERNSYHEASQIHAHKVLNLLHLIEKVEQNDKTAASNYAHHIVGSAIIELDELKQLTDCYIFDNLALQSFAQKLYGNDASDTSALQDEYGTLANAYATISQILAGESESWWSHWLEMLEPASDPILWYGTDTVPVLPTDPQRNFNVAVGSVA</sequence>
<feature type="compositionally biased region" description="Polar residues" evidence="1">
    <location>
        <begin position="1"/>
        <end position="13"/>
    </location>
</feature>
<dbReference type="EMBL" id="NPIC01000001">
    <property type="protein sequence ID" value="RDL40983.1"/>
    <property type="molecule type" value="Genomic_DNA"/>
</dbReference>
<organism evidence="2 3">
    <name type="scientific">Venustampulla echinocandica</name>
    <dbReference type="NCBI Taxonomy" id="2656787"/>
    <lineage>
        <taxon>Eukaryota</taxon>
        <taxon>Fungi</taxon>
        <taxon>Dikarya</taxon>
        <taxon>Ascomycota</taxon>
        <taxon>Pezizomycotina</taxon>
        <taxon>Leotiomycetes</taxon>
        <taxon>Helotiales</taxon>
        <taxon>Pleuroascaceae</taxon>
        <taxon>Venustampulla</taxon>
    </lineage>
</organism>
<protein>
    <submittedName>
        <fullName evidence="2">Uncharacterized protein</fullName>
    </submittedName>
</protein>
<evidence type="ECO:0000313" key="3">
    <source>
        <dbReference type="Proteomes" id="UP000254866"/>
    </source>
</evidence>
<dbReference type="RefSeq" id="XP_031873639.1">
    <property type="nucleotide sequence ID" value="XM_032009585.1"/>
</dbReference>
<evidence type="ECO:0000313" key="2">
    <source>
        <dbReference type="EMBL" id="RDL40983.1"/>
    </source>
</evidence>
<dbReference type="AlphaFoldDB" id="A0A370TZL9"/>
<dbReference type="GeneID" id="43593811"/>
<dbReference type="Proteomes" id="UP000254866">
    <property type="component" value="Unassembled WGS sequence"/>
</dbReference>
<gene>
    <name evidence="2" type="ORF">BP5553_00962</name>
</gene>
<evidence type="ECO:0000256" key="1">
    <source>
        <dbReference type="SAM" id="MobiDB-lite"/>
    </source>
</evidence>
<keyword evidence="3" id="KW-1185">Reference proteome</keyword>
<comment type="caution">
    <text evidence="2">The sequence shown here is derived from an EMBL/GenBank/DDBJ whole genome shotgun (WGS) entry which is preliminary data.</text>
</comment>
<accession>A0A370TZL9</accession>
<feature type="compositionally biased region" description="Basic and acidic residues" evidence="1">
    <location>
        <begin position="134"/>
        <end position="143"/>
    </location>
</feature>
<proteinExistence type="predicted"/>
<name>A0A370TZL9_9HELO</name>